<dbReference type="SUPFAM" id="SSF56645">
    <property type="entry name" value="Acyl-CoA dehydrogenase NM domain-like"/>
    <property type="match status" value="1"/>
</dbReference>
<feature type="domain" description="Acyl-CoA dehydrogenase/oxidase N-terminal" evidence="2">
    <location>
        <begin position="57"/>
        <end position="157"/>
    </location>
</feature>
<proteinExistence type="predicted"/>
<dbReference type="Proteomes" id="UP000020825">
    <property type="component" value="Unassembled WGS sequence"/>
</dbReference>
<evidence type="ECO:0000259" key="2">
    <source>
        <dbReference type="Pfam" id="PF02771"/>
    </source>
</evidence>
<comment type="caution">
    <text evidence="3">The sequence shown here is derived from an EMBL/GenBank/DDBJ whole genome shotgun (WGS) entry which is preliminary data.</text>
</comment>
<dbReference type="PANTHER" id="PTHR43884">
    <property type="entry name" value="ACYL-COA DEHYDROGENASE"/>
    <property type="match status" value="1"/>
</dbReference>
<sequence>MAQQAQVTEEQARALAEESRETGWNKPSFAKELFLGRFPLELIHPFPTPAEADETRTRAFLDSVREFLETVDGSVIERDAQIPDEYVKGLADLGCFGMKIPTEYGGLGMSQVAYNRALMMVTSVHPSLGALLSAHQSIGVPEPLKLAGPPSRKRSFCRAVPPAPYRRFC</sequence>
<name>X8CNY6_MYCIT</name>
<evidence type="ECO:0000256" key="1">
    <source>
        <dbReference type="SAM" id="MobiDB-lite"/>
    </source>
</evidence>
<evidence type="ECO:0000313" key="4">
    <source>
        <dbReference type="Proteomes" id="UP000020825"/>
    </source>
</evidence>
<accession>X8CNY6</accession>
<dbReference type="EMBL" id="JAOG01000001">
    <property type="protein sequence ID" value="EUA57566.1"/>
    <property type="molecule type" value="Genomic_DNA"/>
</dbReference>
<organism evidence="3 4">
    <name type="scientific">Mycobacterium intracellulare 1956</name>
    <dbReference type="NCBI Taxonomy" id="1299331"/>
    <lineage>
        <taxon>Bacteria</taxon>
        <taxon>Bacillati</taxon>
        <taxon>Actinomycetota</taxon>
        <taxon>Actinomycetes</taxon>
        <taxon>Mycobacteriales</taxon>
        <taxon>Mycobacteriaceae</taxon>
        <taxon>Mycobacterium</taxon>
        <taxon>Mycobacterium avium complex (MAC)</taxon>
    </lineage>
</organism>
<dbReference type="InterPro" id="IPR009100">
    <property type="entry name" value="AcylCoA_DH/oxidase_NM_dom_sf"/>
</dbReference>
<dbReference type="AlphaFoldDB" id="X8CNY6"/>
<dbReference type="Gene3D" id="1.10.540.10">
    <property type="entry name" value="Acyl-CoA dehydrogenase/oxidase, N-terminal domain"/>
    <property type="match status" value="1"/>
</dbReference>
<evidence type="ECO:0000313" key="3">
    <source>
        <dbReference type="EMBL" id="EUA57566.1"/>
    </source>
</evidence>
<dbReference type="GO" id="GO:0050660">
    <property type="term" value="F:flavin adenine dinucleotide binding"/>
    <property type="evidence" value="ECO:0007669"/>
    <property type="project" value="InterPro"/>
</dbReference>
<dbReference type="Pfam" id="PF02771">
    <property type="entry name" value="Acyl-CoA_dh_N"/>
    <property type="match status" value="1"/>
</dbReference>
<feature type="compositionally biased region" description="Basic and acidic residues" evidence="1">
    <location>
        <begin position="10"/>
        <end position="23"/>
    </location>
</feature>
<dbReference type="PATRIC" id="fig|1299331.3.peg.675"/>
<dbReference type="InterPro" id="IPR037069">
    <property type="entry name" value="AcylCoA_DH/ox_N_sf"/>
</dbReference>
<dbReference type="InterPro" id="IPR013786">
    <property type="entry name" value="AcylCoA_DH/ox_N"/>
</dbReference>
<dbReference type="GO" id="GO:0003995">
    <property type="term" value="F:acyl-CoA dehydrogenase activity"/>
    <property type="evidence" value="ECO:0007669"/>
    <property type="project" value="TreeGrafter"/>
</dbReference>
<feature type="region of interest" description="Disordered" evidence="1">
    <location>
        <begin position="1"/>
        <end position="23"/>
    </location>
</feature>
<gene>
    <name evidence="3" type="ORF">I550_0691</name>
</gene>
<reference evidence="3 4" key="1">
    <citation type="submission" date="2013-12" db="EMBL/GenBank/DDBJ databases">
        <authorList>
            <person name="Zelazny A."/>
            <person name="Olivier K."/>
            <person name="Holland S."/>
            <person name="Lenaerts A."/>
            <person name="Ordway D."/>
            <person name="DeGroote M.A."/>
            <person name="Parker T."/>
            <person name="Sizemore C."/>
            <person name="Tallon L.J."/>
            <person name="Sadzewicz L.K."/>
            <person name="Sengamalay N."/>
            <person name="Fraser C.M."/>
            <person name="Hine E."/>
            <person name="Shefchek K.A."/>
            <person name="Das S.P."/>
            <person name="Tettelin H."/>
        </authorList>
    </citation>
    <scope>NUCLEOTIDE SEQUENCE [LARGE SCALE GENOMIC DNA]</scope>
    <source>
        <strain evidence="3 4">1956</strain>
    </source>
</reference>
<dbReference type="PANTHER" id="PTHR43884:SF9">
    <property type="entry name" value="COMPLEX I ASSEMBLY FACTOR ACAD9, MITOCHONDRIAL"/>
    <property type="match status" value="1"/>
</dbReference>
<protein>
    <submittedName>
        <fullName evidence="3">Acyl-CoA dehydrogenase, N-terminal domain protein</fullName>
    </submittedName>
</protein>